<comment type="caution">
    <text evidence="13">The sequence shown here is derived from an EMBL/GenBank/DDBJ whole genome shotgun (WGS) entry which is preliminary data.</text>
</comment>
<dbReference type="CDD" id="cd02583">
    <property type="entry name" value="RNAP_III_RPC1_N"/>
    <property type="match status" value="1"/>
</dbReference>
<dbReference type="InterPro" id="IPR035698">
    <property type="entry name" value="RNAP_III_Rpc1_C"/>
</dbReference>
<evidence type="ECO:0000256" key="10">
    <source>
        <dbReference type="ARBA" id="ARBA00023242"/>
    </source>
</evidence>
<keyword evidence="3 11" id="KW-0240">DNA-directed RNA polymerase</keyword>
<feature type="non-terminal residue" evidence="13">
    <location>
        <position position="1416"/>
    </location>
</feature>
<dbReference type="EC" id="2.7.7.6" evidence="11"/>
<dbReference type="Gene3D" id="1.10.150.390">
    <property type="match status" value="1"/>
</dbReference>
<evidence type="ECO:0000256" key="9">
    <source>
        <dbReference type="ARBA" id="ARBA00023163"/>
    </source>
</evidence>
<keyword evidence="6" id="KW-0479">Metal-binding</keyword>
<dbReference type="InterPro" id="IPR007081">
    <property type="entry name" value="RNA_pol_Rpb1_5"/>
</dbReference>
<evidence type="ECO:0000313" key="14">
    <source>
        <dbReference type="Proteomes" id="UP001057375"/>
    </source>
</evidence>
<dbReference type="Gene3D" id="1.10.132.30">
    <property type="match status" value="1"/>
</dbReference>
<dbReference type="InterPro" id="IPR042102">
    <property type="entry name" value="RNA_pol_Rpb1_3_sf"/>
</dbReference>
<dbReference type="EMBL" id="BQXS01012591">
    <property type="protein sequence ID" value="GKT25531.1"/>
    <property type="molecule type" value="Genomic_DNA"/>
</dbReference>
<keyword evidence="7" id="KW-0862">Zinc</keyword>
<dbReference type="InterPro" id="IPR006592">
    <property type="entry name" value="RNA_pol_N"/>
</dbReference>
<dbReference type="Gene3D" id="1.10.274.100">
    <property type="entry name" value="RNA polymerase Rpb1, domain 3"/>
    <property type="match status" value="1"/>
</dbReference>
<dbReference type="SUPFAM" id="SSF64484">
    <property type="entry name" value="beta and beta-prime subunits of DNA dependent RNA-polymerase"/>
    <property type="match status" value="1"/>
</dbReference>
<reference evidence="13" key="1">
    <citation type="submission" date="2022-03" db="EMBL/GenBank/DDBJ databases">
        <title>Draft genome sequence of Aduncisulcus paluster, a free-living microaerophilic Fornicata.</title>
        <authorList>
            <person name="Yuyama I."/>
            <person name="Kume K."/>
            <person name="Tamura T."/>
            <person name="Inagaki Y."/>
            <person name="Hashimoto T."/>
        </authorList>
    </citation>
    <scope>NUCLEOTIDE SEQUENCE</scope>
    <source>
        <strain evidence="13">NY0171</strain>
    </source>
</reference>
<dbReference type="Pfam" id="PF05000">
    <property type="entry name" value="RNA_pol_Rpb1_4"/>
    <property type="match status" value="1"/>
</dbReference>
<dbReference type="InterPro" id="IPR007080">
    <property type="entry name" value="RNA_pol_Rpb1_1"/>
</dbReference>
<evidence type="ECO:0000256" key="7">
    <source>
        <dbReference type="ARBA" id="ARBA00022833"/>
    </source>
</evidence>
<accession>A0ABQ5K1P0</accession>
<keyword evidence="14" id="KW-1185">Reference proteome</keyword>
<evidence type="ECO:0000256" key="6">
    <source>
        <dbReference type="ARBA" id="ARBA00022723"/>
    </source>
</evidence>
<dbReference type="PANTHER" id="PTHR48446">
    <property type="entry name" value="DNA-DIRECTED RNA POLYMERASE SUBUNIT BETA' N-TERMINAL SECTION"/>
    <property type="match status" value="1"/>
</dbReference>
<dbReference type="Gene3D" id="2.40.40.20">
    <property type="match status" value="1"/>
</dbReference>
<evidence type="ECO:0000256" key="11">
    <source>
        <dbReference type="RuleBase" id="RU004279"/>
    </source>
</evidence>
<comment type="subcellular location">
    <subcellularLocation>
        <location evidence="1">Nucleus</location>
    </subcellularLocation>
</comment>
<keyword evidence="8" id="KW-0460">Magnesium</keyword>
<comment type="function">
    <text evidence="11">DNA-dependent RNA polymerase catalyzes the transcription of DNA into RNA using the four ribonucleoside triphosphates as substrates.</text>
</comment>
<dbReference type="PANTHER" id="PTHR48446:SF1">
    <property type="entry name" value="DNA-DIRECTED RNA POLYMERASE SUBUNIT BETA' N-TERMINAL SECTION"/>
    <property type="match status" value="1"/>
</dbReference>
<evidence type="ECO:0000256" key="1">
    <source>
        <dbReference type="ARBA" id="ARBA00004123"/>
    </source>
</evidence>
<keyword evidence="9 11" id="KW-0804">Transcription</keyword>
<evidence type="ECO:0000313" key="13">
    <source>
        <dbReference type="EMBL" id="GKT25531.1"/>
    </source>
</evidence>
<dbReference type="Pfam" id="PF04983">
    <property type="entry name" value="RNA_pol_Rpb1_3"/>
    <property type="match status" value="1"/>
</dbReference>
<dbReference type="CDD" id="cd02736">
    <property type="entry name" value="RNAP_III_Rpc1_C"/>
    <property type="match status" value="1"/>
</dbReference>
<evidence type="ECO:0000256" key="5">
    <source>
        <dbReference type="ARBA" id="ARBA00022695"/>
    </source>
</evidence>
<evidence type="ECO:0000259" key="12">
    <source>
        <dbReference type="SMART" id="SM00663"/>
    </source>
</evidence>
<comment type="similarity">
    <text evidence="2 11">Belongs to the RNA polymerase beta' chain family.</text>
</comment>
<dbReference type="Gene3D" id="3.30.1490.180">
    <property type="entry name" value="RNA polymerase ii"/>
    <property type="match status" value="1"/>
</dbReference>
<evidence type="ECO:0000256" key="3">
    <source>
        <dbReference type="ARBA" id="ARBA00022478"/>
    </source>
</evidence>
<dbReference type="Pfam" id="PF00623">
    <property type="entry name" value="RNA_pol_Rpb1_2"/>
    <property type="match status" value="1"/>
</dbReference>
<evidence type="ECO:0000256" key="8">
    <source>
        <dbReference type="ARBA" id="ARBA00022842"/>
    </source>
</evidence>
<keyword evidence="4 11" id="KW-0808">Transferase</keyword>
<dbReference type="Proteomes" id="UP001057375">
    <property type="component" value="Unassembled WGS sequence"/>
</dbReference>
<dbReference type="InterPro" id="IPR038120">
    <property type="entry name" value="Rpb1_funnel_sf"/>
</dbReference>
<organism evidence="13 14">
    <name type="scientific">Aduncisulcus paluster</name>
    <dbReference type="NCBI Taxonomy" id="2918883"/>
    <lineage>
        <taxon>Eukaryota</taxon>
        <taxon>Metamonada</taxon>
        <taxon>Carpediemonas-like organisms</taxon>
        <taxon>Aduncisulcus</taxon>
    </lineage>
</organism>
<keyword evidence="5 11" id="KW-0548">Nucleotidyltransferase</keyword>
<dbReference type="Gene3D" id="6.10.250.2940">
    <property type="match status" value="1"/>
</dbReference>
<gene>
    <name evidence="13" type="ORF">ADUPG1_013074</name>
</gene>
<feature type="domain" description="RNA polymerase N-terminal" evidence="12">
    <location>
        <begin position="211"/>
        <end position="516"/>
    </location>
</feature>
<sequence>MKKKIDAIQFALFNQFDVIKASSSEVVSSGLYLPGIAKPVPGSVLDRHLGVCDKNEKCVTCGENVLDCPGHFGHVTLPLPVFHVGYFRHIIAILNQVCKTCSRILLRGETARKWRKIMLRSSGTTRNAYIRTLTNELKKVAKCPHCGAISGLCTKLKGTYKIIHDLKLPQGKRTEFSNHELHPLDVETIFKKIAEDDLPLLAMDPAVGRPENLLLRSIPVPPLCIRPSVQTDWAGSNEDDLTVKVAEMVLHSENIRKGLAKGESIKAIMGNWNMLQGAIAGYITGDVPAALSGTRGRSKPIRGFYQRLKGKHGRFRWNLCGKRVNFSGRTVISPDPNLPVDHVVIPEDCAKVLTFPEVVTHENKAELQELVRAGSDTYPGANTVILKNGEKLSLFKQFRRKSLADRLRCGDIVERHLNGKDVVLFNRQPSLHKLSIMCHRVKVMKWKTFRFNVSVCKPYNADFDGDEMNIHVPQTQEARSEALILMGVLNNIVTPKDGSAVVAPTQDFLTGAYLLTQRNVFFDREDFMQHVAYVCDADAYIELPMPCIVYPKELWSGKQVISTLLQLSTQEHNGITLENASKNYSKKGEQMCVQDGYVIIRNAEHLCGTLTKTQLGGSKKGIFYYLLRQHGPQLCADIMLRFAKLTTRYLQYQRGMSIGIEDVTPSDQVTLLKKDLIAKGYTEVNGFIEKFKSGELEAQPGFTVEETLEAVINGALSKIRETAGSMCVDELPWYNAPLTMAVCGSKGSTINISQMVACVGQQTINGGRIPNGYVTRSLPHFMHHSKSPQAKGFVENSFYTGLSPTEFVFHTCAGREGLVDTAVKTAETGYMQRRLIKGMEDLKVQYDYSVRNSDGNIMQFIYGDDSLDPCHMECNDSPCNFKNVLAEKRAALQAAPEDCLRSHEVMPIVMECLGKEFYGHGPSKRETRSMIAFFEEKKREEEEEEDLPEDIQHEKEVLLAQLVPITRKHVEEVSRVARRKFGQAKAEPGTSIGIVAAQSIGEPATQMTLRTFHFAGVASMSITLGVPRIKEIINGLENISTPIVTAPLVQYDSERSARIVKARIEKTTLGQVCEYMKEVYSPSMVALELRLDKDVLQALQLELTCEDVINAVIGNRRLKLKKEHVKTVSDSDGRIIVYPPAQTKDAMFFSLQQLKALLPYVIVVGLPTAARAVINIEDVPVRKDDGSLGNGSSTRREHVLAIEGTGLRDVMGVSGVRGEETVSNNVLEVASVLGIEAARVVIISEINKVMQSYGLDVDYRHVTLLSDTMTSRGVVHGVTRFGLQKMKDNVMFLASFEQTTEHLFNAAVYGKEDKMHGVSEQIIIGNPVSMGTGSFSLLRQPPTDNRGEYIPFRPKSRLGHVLFSHWREKFNPEVIKRKKEELTEERGRQWNGAIDYTITRLFSRIRKTGKGIRGRG</sequence>
<proteinExistence type="inferred from homology"/>
<dbReference type="SMART" id="SM00663">
    <property type="entry name" value="RPOLA_N"/>
    <property type="match status" value="1"/>
</dbReference>
<protein>
    <recommendedName>
        <fullName evidence="11">DNA-directed RNA polymerase subunit</fullName>
        <ecNumber evidence="11">2.7.7.6</ecNumber>
    </recommendedName>
</protein>
<keyword evidence="10" id="KW-0539">Nucleus</keyword>
<dbReference type="InterPro" id="IPR007083">
    <property type="entry name" value="RNA_pol_Rpb1_4"/>
</dbReference>
<comment type="catalytic activity">
    <reaction evidence="11">
        <text>RNA(n) + a ribonucleoside 5'-triphosphate = RNA(n+1) + diphosphate</text>
        <dbReference type="Rhea" id="RHEA:21248"/>
        <dbReference type="Rhea" id="RHEA-COMP:14527"/>
        <dbReference type="Rhea" id="RHEA-COMP:17342"/>
        <dbReference type="ChEBI" id="CHEBI:33019"/>
        <dbReference type="ChEBI" id="CHEBI:61557"/>
        <dbReference type="ChEBI" id="CHEBI:140395"/>
        <dbReference type="EC" id="2.7.7.6"/>
    </reaction>
</comment>
<dbReference type="InterPro" id="IPR044893">
    <property type="entry name" value="RNA_pol_Rpb1_clamp_domain"/>
</dbReference>
<dbReference type="InterPro" id="IPR015700">
    <property type="entry name" value="RPC1"/>
</dbReference>
<dbReference type="NCBIfam" id="NF006336">
    <property type="entry name" value="PRK08566.1"/>
    <property type="match status" value="1"/>
</dbReference>
<dbReference type="Pfam" id="PF04997">
    <property type="entry name" value="RNA_pol_Rpb1_1"/>
    <property type="match status" value="1"/>
</dbReference>
<dbReference type="GO" id="GO:0000428">
    <property type="term" value="C:DNA-directed RNA polymerase complex"/>
    <property type="evidence" value="ECO:0007669"/>
    <property type="project" value="UniProtKB-KW"/>
</dbReference>
<name>A0ABQ5K1P0_9EUKA</name>
<evidence type="ECO:0000256" key="4">
    <source>
        <dbReference type="ARBA" id="ARBA00022679"/>
    </source>
</evidence>
<dbReference type="Pfam" id="PF04998">
    <property type="entry name" value="RNA_pol_Rpb1_5"/>
    <property type="match status" value="1"/>
</dbReference>
<dbReference type="InterPro" id="IPR000722">
    <property type="entry name" value="RNA_pol_asu"/>
</dbReference>
<dbReference type="InterPro" id="IPR035697">
    <property type="entry name" value="RNAP_III_RPC1_N"/>
</dbReference>
<dbReference type="Gene3D" id="6.20.50.80">
    <property type="match status" value="1"/>
</dbReference>
<evidence type="ECO:0000256" key="2">
    <source>
        <dbReference type="ARBA" id="ARBA00006460"/>
    </source>
</evidence>
<dbReference type="InterPro" id="IPR007066">
    <property type="entry name" value="RNA_pol_Rpb1_3"/>
</dbReference>
<dbReference type="Gene3D" id="4.10.860.120">
    <property type="entry name" value="RNA polymerase II, clamp domain"/>
    <property type="match status" value="1"/>
</dbReference>